<dbReference type="InterPro" id="IPR013154">
    <property type="entry name" value="ADH-like_N"/>
</dbReference>
<dbReference type="SUPFAM" id="SSF51735">
    <property type="entry name" value="NAD(P)-binding Rossmann-fold domains"/>
    <property type="match status" value="1"/>
</dbReference>
<dbReference type="Proteomes" id="UP000199393">
    <property type="component" value="Chromosome I"/>
</dbReference>
<dbReference type="CDD" id="cd08253">
    <property type="entry name" value="zeta_crystallin"/>
    <property type="match status" value="1"/>
</dbReference>
<evidence type="ECO:0000256" key="1">
    <source>
        <dbReference type="ARBA" id="ARBA00022857"/>
    </source>
</evidence>
<feature type="domain" description="Enoyl reductase (ER)" evidence="2">
    <location>
        <begin position="10"/>
        <end position="321"/>
    </location>
</feature>
<accession>A0A1C3N4P0</accession>
<dbReference type="InterPro" id="IPR051603">
    <property type="entry name" value="Zinc-ADH_QOR/CCCR"/>
</dbReference>
<dbReference type="OrthoDB" id="2665481at2"/>
<dbReference type="SUPFAM" id="SSF50129">
    <property type="entry name" value="GroES-like"/>
    <property type="match status" value="1"/>
</dbReference>
<dbReference type="PANTHER" id="PTHR44154">
    <property type="entry name" value="QUINONE OXIDOREDUCTASE"/>
    <property type="match status" value="1"/>
</dbReference>
<protein>
    <submittedName>
        <fullName evidence="3">2-desacetyl-2-hydroxyethyl bacteriochlorophyllide A dehydrogenase</fullName>
    </submittedName>
</protein>
<dbReference type="RefSeq" id="WP_091591327.1">
    <property type="nucleotide sequence ID" value="NZ_JBHRWG010000004.1"/>
</dbReference>
<dbReference type="Gene3D" id="3.90.180.10">
    <property type="entry name" value="Medium-chain alcohol dehydrogenases, catalytic domain"/>
    <property type="match status" value="1"/>
</dbReference>
<dbReference type="EMBL" id="LT598496">
    <property type="protein sequence ID" value="SBV27506.1"/>
    <property type="molecule type" value="Genomic_DNA"/>
</dbReference>
<dbReference type="Gene3D" id="3.40.50.720">
    <property type="entry name" value="NAD(P)-binding Rossmann-like Domain"/>
    <property type="match status" value="1"/>
</dbReference>
<evidence type="ECO:0000259" key="2">
    <source>
        <dbReference type="SMART" id="SM00829"/>
    </source>
</evidence>
<dbReference type="AlphaFoldDB" id="A0A1C3N4P0"/>
<dbReference type="SMART" id="SM00829">
    <property type="entry name" value="PKS_ER"/>
    <property type="match status" value="1"/>
</dbReference>
<evidence type="ECO:0000313" key="4">
    <source>
        <dbReference type="Proteomes" id="UP000199393"/>
    </source>
</evidence>
<organism evidence="3 4">
    <name type="scientific">Micromonospora krabiensis</name>
    <dbReference type="NCBI Taxonomy" id="307121"/>
    <lineage>
        <taxon>Bacteria</taxon>
        <taxon>Bacillati</taxon>
        <taxon>Actinomycetota</taxon>
        <taxon>Actinomycetes</taxon>
        <taxon>Micromonosporales</taxon>
        <taxon>Micromonosporaceae</taxon>
        <taxon>Micromonospora</taxon>
    </lineage>
</organism>
<dbReference type="GO" id="GO:0016491">
    <property type="term" value="F:oxidoreductase activity"/>
    <property type="evidence" value="ECO:0007669"/>
    <property type="project" value="InterPro"/>
</dbReference>
<dbReference type="STRING" id="307121.GA0070620_3025"/>
<dbReference type="InterPro" id="IPR013149">
    <property type="entry name" value="ADH-like_C"/>
</dbReference>
<proteinExistence type="predicted"/>
<name>A0A1C3N4P0_9ACTN</name>
<keyword evidence="1" id="KW-0521">NADP</keyword>
<dbReference type="InterPro" id="IPR036291">
    <property type="entry name" value="NAD(P)-bd_dom_sf"/>
</dbReference>
<dbReference type="Pfam" id="PF08240">
    <property type="entry name" value="ADH_N"/>
    <property type="match status" value="1"/>
</dbReference>
<gene>
    <name evidence="3" type="ORF">GA0070620_3025</name>
</gene>
<evidence type="ECO:0000313" key="3">
    <source>
        <dbReference type="EMBL" id="SBV27506.1"/>
    </source>
</evidence>
<dbReference type="PANTHER" id="PTHR44154:SF1">
    <property type="entry name" value="QUINONE OXIDOREDUCTASE"/>
    <property type="match status" value="1"/>
</dbReference>
<sequence length="324" mass="33715">MRAAYIEGPGSAADIRFGDLPAPRPGPTDVLVDVIATTVNPVDTFVRSGAFPTPLPLPFVVGRDLVGRVAEAGPGAAGLRAGDLVWCNSLGYDGRQGSAAEQAVVPAARLYRLPVGVDPGEAVTVLHPAATAYLALFVHGRLRPGETVLVAGGAGNVGTALVALAATAGARVVVTASTADHDHCRRNGAAVTLDYRAPDLADRLRAACPDGVDVYLDTAGRNELEWVVDLLALRGRVVVLAGGAHRPALPVAELYRNDRSVVGFVISHATVPELAEAARTVNRLLTAGRLAARGTVELPLSEMGEAHRMLEAGELRGRRVVVRP</sequence>
<reference evidence="4" key="1">
    <citation type="submission" date="2016-06" db="EMBL/GenBank/DDBJ databases">
        <authorList>
            <person name="Varghese N."/>
        </authorList>
    </citation>
    <scope>NUCLEOTIDE SEQUENCE [LARGE SCALE GENOMIC DNA]</scope>
    <source>
        <strain evidence="4">DSM 45344</strain>
    </source>
</reference>
<dbReference type="InterPro" id="IPR020843">
    <property type="entry name" value="ER"/>
</dbReference>
<dbReference type="Pfam" id="PF00107">
    <property type="entry name" value="ADH_zinc_N"/>
    <property type="match status" value="1"/>
</dbReference>
<dbReference type="PATRIC" id="fig|307121.4.peg.3093"/>
<keyword evidence="4" id="KW-1185">Reference proteome</keyword>
<dbReference type="InterPro" id="IPR011032">
    <property type="entry name" value="GroES-like_sf"/>
</dbReference>